<dbReference type="GO" id="GO:0008835">
    <property type="term" value="F:diaminohydroxyphosphoribosylaminopyrimidine deaminase activity"/>
    <property type="evidence" value="ECO:0007669"/>
    <property type="project" value="UniProtKB-EC"/>
</dbReference>
<keyword evidence="18" id="KW-1185">Reference proteome</keyword>
<evidence type="ECO:0000256" key="11">
    <source>
        <dbReference type="ARBA" id="ARBA00023268"/>
    </source>
</evidence>
<feature type="binding site" evidence="14">
    <location>
        <position position="207"/>
    </location>
    <ligand>
        <name>NADP(+)</name>
        <dbReference type="ChEBI" id="CHEBI:58349"/>
    </ligand>
</feature>
<dbReference type="PROSITE" id="PS00903">
    <property type="entry name" value="CYT_DCMP_DEAMINASES_1"/>
    <property type="match status" value="1"/>
</dbReference>
<dbReference type="PIRSF" id="PIRSF006769">
    <property type="entry name" value="RibD"/>
    <property type="match status" value="1"/>
</dbReference>
<dbReference type="EC" id="1.1.1.193" evidence="12"/>
<feature type="binding site" evidence="15">
    <location>
        <position position="61"/>
    </location>
    <ligand>
        <name>Zn(2+)</name>
        <dbReference type="ChEBI" id="CHEBI:29105"/>
        <note>catalytic</note>
    </ligand>
</feature>
<dbReference type="EC" id="3.5.4.26" evidence="12"/>
<dbReference type="UniPathway" id="UPA00275">
    <property type="reaction ID" value="UER00401"/>
</dbReference>
<dbReference type="GO" id="GO:0009231">
    <property type="term" value="P:riboflavin biosynthetic process"/>
    <property type="evidence" value="ECO:0007669"/>
    <property type="project" value="UniProtKB-UniPathway"/>
</dbReference>
<evidence type="ECO:0000256" key="9">
    <source>
        <dbReference type="ARBA" id="ARBA00022857"/>
    </source>
</evidence>
<keyword evidence="9 12" id="KW-0521">NADP</keyword>
<dbReference type="InterPro" id="IPR004794">
    <property type="entry name" value="Eubact_RibD"/>
</dbReference>
<feature type="active site" description="Proton donor" evidence="13">
    <location>
        <position position="63"/>
    </location>
</feature>
<keyword evidence="10 12" id="KW-0560">Oxidoreductase</keyword>
<evidence type="ECO:0000256" key="13">
    <source>
        <dbReference type="PIRSR" id="PIRSR006769-1"/>
    </source>
</evidence>
<feature type="domain" description="CMP/dCMP-type deaminase" evidence="16">
    <location>
        <begin position="11"/>
        <end position="134"/>
    </location>
</feature>
<dbReference type="Pfam" id="PF00383">
    <property type="entry name" value="dCMP_cyt_deam_1"/>
    <property type="match status" value="1"/>
</dbReference>
<feature type="binding site" evidence="15">
    <location>
        <position position="86"/>
    </location>
    <ligand>
        <name>Zn(2+)</name>
        <dbReference type="ChEBI" id="CHEBI:29105"/>
        <note>catalytic</note>
    </ligand>
</feature>
<feature type="binding site" evidence="14">
    <location>
        <position position="211"/>
    </location>
    <ligand>
        <name>NADP(+)</name>
        <dbReference type="ChEBI" id="CHEBI:58349"/>
    </ligand>
</feature>
<evidence type="ECO:0000256" key="3">
    <source>
        <dbReference type="ARBA" id="ARBA00004910"/>
    </source>
</evidence>
<dbReference type="RefSeq" id="WP_407657814.1">
    <property type="nucleotide sequence ID" value="NZ_CP042582.1"/>
</dbReference>
<dbReference type="NCBIfam" id="TIGR00227">
    <property type="entry name" value="ribD_Cterm"/>
    <property type="match status" value="1"/>
</dbReference>
<evidence type="ECO:0000256" key="8">
    <source>
        <dbReference type="ARBA" id="ARBA00022833"/>
    </source>
</evidence>
<organism evidence="17 18">
    <name type="scientific">Hypericibacter adhaerens</name>
    <dbReference type="NCBI Taxonomy" id="2602016"/>
    <lineage>
        <taxon>Bacteria</taxon>
        <taxon>Pseudomonadati</taxon>
        <taxon>Pseudomonadota</taxon>
        <taxon>Alphaproteobacteria</taxon>
        <taxon>Rhodospirillales</taxon>
        <taxon>Dongiaceae</taxon>
        <taxon>Hypericibacter</taxon>
    </lineage>
</organism>
<dbReference type="InterPro" id="IPR002125">
    <property type="entry name" value="CMP_dCMP_dom"/>
</dbReference>
<dbReference type="GO" id="GO:0008270">
    <property type="term" value="F:zinc ion binding"/>
    <property type="evidence" value="ECO:0007669"/>
    <property type="project" value="InterPro"/>
</dbReference>
<feature type="binding site" evidence="14">
    <location>
        <position position="218"/>
    </location>
    <ligand>
        <name>substrate</name>
    </ligand>
</feature>
<dbReference type="GO" id="GO:0008703">
    <property type="term" value="F:5-amino-6-(5-phosphoribosylamino)uracil reductase activity"/>
    <property type="evidence" value="ECO:0007669"/>
    <property type="project" value="UniProtKB-EC"/>
</dbReference>
<dbReference type="SUPFAM" id="SSF53597">
    <property type="entry name" value="Dihydrofolate reductase-like"/>
    <property type="match status" value="1"/>
</dbReference>
<evidence type="ECO:0000256" key="1">
    <source>
        <dbReference type="ARBA" id="ARBA00002151"/>
    </source>
</evidence>
<evidence type="ECO:0000313" key="17">
    <source>
        <dbReference type="EMBL" id="QEX22719.1"/>
    </source>
</evidence>
<evidence type="ECO:0000259" key="16">
    <source>
        <dbReference type="PROSITE" id="PS51747"/>
    </source>
</evidence>
<dbReference type="Gene3D" id="3.40.140.10">
    <property type="entry name" value="Cytidine Deaminase, domain 2"/>
    <property type="match status" value="1"/>
</dbReference>
<comment type="cofactor">
    <cofactor evidence="12 15">
        <name>Zn(2+)</name>
        <dbReference type="ChEBI" id="CHEBI:29105"/>
    </cofactor>
    <text evidence="12 15">Binds 1 zinc ion.</text>
</comment>
<comment type="pathway">
    <text evidence="3 12">Cofactor biosynthesis; riboflavin biosynthesis; 5-amino-6-(D-ribitylamino)uracil from GTP: step 3/4.</text>
</comment>
<dbReference type="NCBIfam" id="TIGR00326">
    <property type="entry name" value="eubact_ribD"/>
    <property type="match status" value="1"/>
</dbReference>
<keyword evidence="6 12" id="KW-0686">Riboflavin biosynthesis</keyword>
<comment type="similarity">
    <text evidence="5 12">In the C-terminal section; belongs to the HTP reductase family.</text>
</comment>
<feature type="binding site" evidence="14">
    <location>
        <position position="195"/>
    </location>
    <ligand>
        <name>NADP(+)</name>
        <dbReference type="ChEBI" id="CHEBI:58349"/>
    </ligand>
</feature>
<feature type="binding site" evidence="14">
    <location>
        <position position="307"/>
    </location>
    <ligand>
        <name>substrate</name>
    </ligand>
</feature>
<dbReference type="PANTHER" id="PTHR38011:SF7">
    <property type="entry name" value="2,5-DIAMINO-6-RIBOSYLAMINO-4(3H)-PYRIMIDINONE 5'-PHOSPHATE REDUCTASE"/>
    <property type="match status" value="1"/>
</dbReference>
<comment type="similarity">
    <text evidence="4 12">In the N-terminal section; belongs to the cytidine and deoxycytidylate deaminase family.</text>
</comment>
<dbReference type="InterPro" id="IPR016193">
    <property type="entry name" value="Cytidine_deaminase-like"/>
</dbReference>
<evidence type="ECO:0000256" key="7">
    <source>
        <dbReference type="ARBA" id="ARBA00022723"/>
    </source>
</evidence>
<dbReference type="EMBL" id="CP042582">
    <property type="protein sequence ID" value="QEX22719.1"/>
    <property type="molecule type" value="Genomic_DNA"/>
</dbReference>
<dbReference type="InterPro" id="IPR050765">
    <property type="entry name" value="Riboflavin_Biosynth_HTPR"/>
</dbReference>
<protein>
    <recommendedName>
        <fullName evidence="12">Riboflavin biosynthesis protein RibD</fullName>
    </recommendedName>
    <domain>
        <recommendedName>
            <fullName evidence="12">Diaminohydroxyphosphoribosylaminopyrimidine deaminase</fullName>
            <shortName evidence="12">DRAP deaminase</shortName>
            <ecNumber evidence="12">3.5.4.26</ecNumber>
        </recommendedName>
        <alternativeName>
            <fullName evidence="12">Riboflavin-specific deaminase</fullName>
        </alternativeName>
    </domain>
    <domain>
        <recommendedName>
            <fullName evidence="12">5-amino-6-(5-phosphoribosylamino)uracil reductase</fullName>
            <ecNumber evidence="12">1.1.1.193</ecNumber>
        </recommendedName>
        <alternativeName>
            <fullName evidence="12">HTP reductase</fullName>
        </alternativeName>
    </domain>
</protein>
<evidence type="ECO:0000256" key="2">
    <source>
        <dbReference type="ARBA" id="ARBA00004882"/>
    </source>
</evidence>
<feature type="binding site" evidence="14">
    <location>
        <position position="181"/>
    </location>
    <ligand>
        <name>NADP(+)</name>
        <dbReference type="ChEBI" id="CHEBI:58349"/>
    </ligand>
</feature>
<dbReference type="InterPro" id="IPR011549">
    <property type="entry name" value="RibD_C"/>
</dbReference>
<dbReference type="PROSITE" id="PS51747">
    <property type="entry name" value="CYT_DCMP_DEAMINASES_2"/>
    <property type="match status" value="1"/>
</dbReference>
<dbReference type="Proteomes" id="UP000325797">
    <property type="component" value="Chromosome"/>
</dbReference>
<dbReference type="KEGG" id="hadh:FRZ61_26510"/>
<feature type="binding site" evidence="14">
    <location>
        <position position="165"/>
    </location>
    <ligand>
        <name>NADP(+)</name>
        <dbReference type="ChEBI" id="CHEBI:58349"/>
    </ligand>
</feature>
<comment type="catalytic activity">
    <reaction evidence="12">
        <text>5-amino-6-(5-phospho-D-ribitylamino)uracil + NADP(+) = 5-amino-6-(5-phospho-D-ribosylamino)uracil + NADPH + H(+)</text>
        <dbReference type="Rhea" id="RHEA:17845"/>
        <dbReference type="ChEBI" id="CHEBI:15378"/>
        <dbReference type="ChEBI" id="CHEBI:57783"/>
        <dbReference type="ChEBI" id="CHEBI:58349"/>
        <dbReference type="ChEBI" id="CHEBI:58421"/>
        <dbReference type="ChEBI" id="CHEBI:58453"/>
        <dbReference type="EC" id="1.1.1.193"/>
    </reaction>
</comment>
<dbReference type="InterPro" id="IPR024072">
    <property type="entry name" value="DHFR-like_dom_sf"/>
</dbReference>
<dbReference type="PANTHER" id="PTHR38011">
    <property type="entry name" value="DIHYDROFOLATE REDUCTASE FAMILY PROTEIN (AFU_ORTHOLOGUE AFUA_8G06820)"/>
    <property type="match status" value="1"/>
</dbReference>
<feature type="binding site" evidence="14">
    <location>
        <position position="215"/>
    </location>
    <ligand>
        <name>substrate</name>
    </ligand>
</feature>
<reference evidence="17 18" key="1">
    <citation type="submission" date="2019-08" db="EMBL/GenBank/DDBJ databases">
        <title>Hyperibacter terrae gen. nov., sp. nov. and Hyperibacter viscosus sp. nov., two new members in the family Rhodospirillaceae isolated from the rhizosphere of Hypericum perforatum.</title>
        <authorList>
            <person name="Noviana Z."/>
        </authorList>
    </citation>
    <scope>NUCLEOTIDE SEQUENCE [LARGE SCALE GENOMIC DNA]</scope>
    <source>
        <strain evidence="17 18">R5959</strain>
    </source>
</reference>
<dbReference type="CDD" id="cd01284">
    <property type="entry name" value="Riboflavin_deaminase-reductase"/>
    <property type="match status" value="1"/>
</dbReference>
<evidence type="ECO:0000256" key="15">
    <source>
        <dbReference type="PIRSR" id="PIRSR006769-3"/>
    </source>
</evidence>
<dbReference type="Pfam" id="PF01872">
    <property type="entry name" value="RibD_C"/>
    <property type="match status" value="1"/>
</dbReference>
<evidence type="ECO:0000256" key="10">
    <source>
        <dbReference type="ARBA" id="ARBA00023002"/>
    </source>
</evidence>
<evidence type="ECO:0000256" key="14">
    <source>
        <dbReference type="PIRSR" id="PIRSR006769-2"/>
    </source>
</evidence>
<comment type="function">
    <text evidence="1 12">Converts 2,5-diamino-6-(ribosylamino)-4(3h)-pyrimidinone 5'-phosphate into 5-amino-6-(ribosylamino)-2,4(1h,3h)-pyrimidinedione 5'-phosphate.</text>
</comment>
<dbReference type="InterPro" id="IPR016192">
    <property type="entry name" value="APOBEC/CMP_deaminase_Zn-bd"/>
</dbReference>
<comment type="catalytic activity">
    <reaction evidence="12">
        <text>2,5-diamino-6-hydroxy-4-(5-phosphoribosylamino)-pyrimidine + H2O + H(+) = 5-amino-6-(5-phospho-D-ribosylamino)uracil + NH4(+)</text>
        <dbReference type="Rhea" id="RHEA:21868"/>
        <dbReference type="ChEBI" id="CHEBI:15377"/>
        <dbReference type="ChEBI" id="CHEBI:15378"/>
        <dbReference type="ChEBI" id="CHEBI:28938"/>
        <dbReference type="ChEBI" id="CHEBI:58453"/>
        <dbReference type="ChEBI" id="CHEBI:58614"/>
        <dbReference type="EC" id="3.5.4.26"/>
    </reaction>
</comment>
<keyword evidence="7 12" id="KW-0479">Metal-binding</keyword>
<feature type="binding site" evidence="14">
    <location>
        <position position="179"/>
    </location>
    <ligand>
        <name>substrate</name>
    </ligand>
</feature>
<sequence length="376" mass="39524">MKLAKSPKPTDTDIAHMRAALTLAARGLGRVWPNPAVGCVLVAPEGRVIARGWTQPGGRPHAEVEALRRAGAAAKGATAYVSLEPCSHHGQTPPCAEALVAAGIERCVAAIEDPDPRVQGRGLAKLRAAGIAVALGPLQDEAADLNAGFFSRVRLGRPLVTLKIASTLDGRIALAGGESRWITGEASRARVHLMRAQHDAVLVGGATALADDPELTVRLPGFEDRRPVRIVLDRDLALPPSAKLVVSGDVHPSWIVVGPDVADARKESFRKAGAELIEVPLDKDGRLDLQAVLKALAGRGLTRLLVEGGGRLAASLLAQDLVDRLAWFRSPGIIGGDGIPAAGPLSLASLTEMPRFQRIAAEPLGADLLESYKRRS</sequence>
<dbReference type="Gene3D" id="3.40.430.10">
    <property type="entry name" value="Dihydrofolate Reductase, subunit A"/>
    <property type="match status" value="1"/>
</dbReference>
<dbReference type="SUPFAM" id="SSF53927">
    <property type="entry name" value="Cytidine deaminase-like"/>
    <property type="match status" value="1"/>
</dbReference>
<feature type="binding site" evidence="14">
    <location>
        <begin position="309"/>
        <end position="315"/>
    </location>
    <ligand>
        <name>NADP(+)</name>
        <dbReference type="ChEBI" id="CHEBI:58349"/>
    </ligand>
</feature>
<gene>
    <name evidence="17" type="ORF">FRZ61_26510</name>
</gene>
<dbReference type="GO" id="GO:0050661">
    <property type="term" value="F:NADP binding"/>
    <property type="evidence" value="ECO:0007669"/>
    <property type="project" value="InterPro"/>
</dbReference>
<evidence type="ECO:0000313" key="18">
    <source>
        <dbReference type="Proteomes" id="UP000325797"/>
    </source>
</evidence>
<accession>A0A5J6MYQ5</accession>
<proteinExistence type="inferred from homology"/>
<evidence type="ECO:0000256" key="12">
    <source>
        <dbReference type="PIRNR" id="PIRNR006769"/>
    </source>
</evidence>
<keyword evidence="12" id="KW-0378">Hydrolase</keyword>
<dbReference type="AlphaFoldDB" id="A0A5J6MYQ5"/>
<name>A0A5J6MYQ5_9PROT</name>
<evidence type="ECO:0000256" key="6">
    <source>
        <dbReference type="ARBA" id="ARBA00022619"/>
    </source>
</evidence>
<feature type="binding site" evidence="15">
    <location>
        <position position="95"/>
    </location>
    <ligand>
        <name>Zn(2+)</name>
        <dbReference type="ChEBI" id="CHEBI:29105"/>
        <note>catalytic</note>
    </ligand>
</feature>
<keyword evidence="8 12" id="KW-0862">Zinc</keyword>
<dbReference type="InterPro" id="IPR002734">
    <property type="entry name" value="RibDG_C"/>
</dbReference>
<evidence type="ECO:0000256" key="5">
    <source>
        <dbReference type="ARBA" id="ARBA00007417"/>
    </source>
</evidence>
<keyword evidence="11" id="KW-0511">Multifunctional enzyme</keyword>
<comment type="pathway">
    <text evidence="2 12">Cofactor biosynthesis; riboflavin biosynthesis; 5-amino-6-(D-ribitylamino)uracil from GTP: step 2/4.</text>
</comment>
<evidence type="ECO:0000256" key="4">
    <source>
        <dbReference type="ARBA" id="ARBA00005259"/>
    </source>
</evidence>